<keyword evidence="7 14" id="KW-0915">Sodium</keyword>
<comment type="subcellular location">
    <subcellularLocation>
        <location evidence="1 14">Cell membrane</location>
        <topology evidence="1 14">Multi-pass membrane protein</topology>
    </subcellularLocation>
</comment>
<feature type="transmembrane region" description="Helical" evidence="14">
    <location>
        <begin position="5"/>
        <end position="25"/>
    </location>
</feature>
<sequence>MKHHFWKNIGAIAIGSAIGTSLRYYLNLYTLATGYPIGTIIENLGGSLLLGFLTGWFIIKVPREWLKAGLGVGLCGGFTTMSTLASDSVYLFLEHTWWLSVVYILLSIFGGIVCALAGYIVGQKAGKRQASREVEQG</sequence>
<dbReference type="InterPro" id="IPR003691">
    <property type="entry name" value="FluC"/>
</dbReference>
<evidence type="ECO:0000256" key="2">
    <source>
        <dbReference type="ARBA" id="ARBA00022448"/>
    </source>
</evidence>
<feature type="binding site" evidence="14">
    <location>
        <position position="76"/>
    </location>
    <ligand>
        <name>Na(+)</name>
        <dbReference type="ChEBI" id="CHEBI:29101"/>
        <note>structural</note>
    </ligand>
</feature>
<dbReference type="HAMAP" id="MF_00454">
    <property type="entry name" value="FluC"/>
    <property type="match status" value="1"/>
</dbReference>
<dbReference type="AlphaFoldDB" id="A0A9X2CV70"/>
<evidence type="ECO:0000256" key="11">
    <source>
        <dbReference type="ARBA" id="ARBA00035120"/>
    </source>
</evidence>
<keyword evidence="4 14" id="KW-0812">Transmembrane</keyword>
<name>A0A9X2CV70_9BACI</name>
<dbReference type="PANTHER" id="PTHR28259:SF16">
    <property type="entry name" value="FLUORIDE-SPECIFIC ION CHANNEL FLUC 2"/>
    <property type="match status" value="1"/>
</dbReference>
<evidence type="ECO:0000256" key="12">
    <source>
        <dbReference type="ARBA" id="ARBA00035585"/>
    </source>
</evidence>
<organism evidence="15 16">
    <name type="scientific">Halalkalibacter alkaliphilus</name>
    <dbReference type="NCBI Taxonomy" id="2917993"/>
    <lineage>
        <taxon>Bacteria</taxon>
        <taxon>Bacillati</taxon>
        <taxon>Bacillota</taxon>
        <taxon>Bacilli</taxon>
        <taxon>Bacillales</taxon>
        <taxon>Bacillaceae</taxon>
        <taxon>Halalkalibacter</taxon>
    </lineage>
</organism>
<protein>
    <recommendedName>
        <fullName evidence="14">Fluoride-specific ion channel FluC</fullName>
    </recommendedName>
</protein>
<evidence type="ECO:0000256" key="5">
    <source>
        <dbReference type="ARBA" id="ARBA00022723"/>
    </source>
</evidence>
<dbReference type="GO" id="GO:0005886">
    <property type="term" value="C:plasma membrane"/>
    <property type="evidence" value="ECO:0007669"/>
    <property type="project" value="UniProtKB-SubCell"/>
</dbReference>
<evidence type="ECO:0000256" key="10">
    <source>
        <dbReference type="ARBA" id="ARBA00023303"/>
    </source>
</evidence>
<evidence type="ECO:0000256" key="1">
    <source>
        <dbReference type="ARBA" id="ARBA00004651"/>
    </source>
</evidence>
<gene>
    <name evidence="14" type="primary">fluC</name>
    <name evidence="14" type="synonym">crcB</name>
    <name evidence="15" type="ORF">MF646_16980</name>
</gene>
<dbReference type="Proteomes" id="UP001139150">
    <property type="component" value="Unassembled WGS sequence"/>
</dbReference>
<evidence type="ECO:0000256" key="14">
    <source>
        <dbReference type="HAMAP-Rule" id="MF_00454"/>
    </source>
</evidence>
<comment type="catalytic activity">
    <reaction evidence="12">
        <text>fluoride(in) = fluoride(out)</text>
        <dbReference type="Rhea" id="RHEA:76159"/>
        <dbReference type="ChEBI" id="CHEBI:17051"/>
    </reaction>
    <physiologicalReaction direction="left-to-right" evidence="12">
        <dbReference type="Rhea" id="RHEA:76160"/>
    </physiologicalReaction>
</comment>
<dbReference type="GO" id="GO:0046872">
    <property type="term" value="F:metal ion binding"/>
    <property type="evidence" value="ECO:0007669"/>
    <property type="project" value="UniProtKB-KW"/>
</dbReference>
<keyword evidence="16" id="KW-1185">Reference proteome</keyword>
<evidence type="ECO:0000256" key="7">
    <source>
        <dbReference type="ARBA" id="ARBA00023053"/>
    </source>
</evidence>
<evidence type="ECO:0000256" key="4">
    <source>
        <dbReference type="ARBA" id="ARBA00022692"/>
    </source>
</evidence>
<keyword evidence="10 14" id="KW-0407">Ion channel</keyword>
<feature type="transmembrane region" description="Helical" evidence="14">
    <location>
        <begin position="65"/>
        <end position="85"/>
    </location>
</feature>
<comment type="similarity">
    <text evidence="11 14">Belongs to the fluoride channel Fluc/FEX (TC 1.A.43) family.</text>
</comment>
<comment type="caution">
    <text evidence="15">The sequence shown here is derived from an EMBL/GenBank/DDBJ whole genome shotgun (WGS) entry which is preliminary data.</text>
</comment>
<comment type="activity regulation">
    <text evidence="14">Na(+) is not transported, but it plays an essential structural role and its presence is essential for fluoride channel function.</text>
</comment>
<dbReference type="GO" id="GO:0140114">
    <property type="term" value="P:cellular detoxification of fluoride"/>
    <property type="evidence" value="ECO:0007669"/>
    <property type="project" value="UniProtKB-UniRule"/>
</dbReference>
<evidence type="ECO:0000256" key="6">
    <source>
        <dbReference type="ARBA" id="ARBA00022989"/>
    </source>
</evidence>
<reference evidence="15" key="1">
    <citation type="submission" date="2022-02" db="EMBL/GenBank/DDBJ databases">
        <title>Halalkalibacter sp. nov. isolated from Lonar Lake, India.</title>
        <authorList>
            <person name="Joshi A."/>
            <person name="Thite S."/>
            <person name="Lodha T."/>
        </authorList>
    </citation>
    <scope>NUCLEOTIDE SEQUENCE</scope>
    <source>
        <strain evidence="15">MEB205</strain>
    </source>
</reference>
<dbReference type="RefSeq" id="WP_250097704.1">
    <property type="nucleotide sequence ID" value="NZ_JAKRYL010000020.1"/>
</dbReference>
<evidence type="ECO:0000256" key="8">
    <source>
        <dbReference type="ARBA" id="ARBA00023065"/>
    </source>
</evidence>
<dbReference type="GO" id="GO:0062054">
    <property type="term" value="F:fluoride channel activity"/>
    <property type="evidence" value="ECO:0007669"/>
    <property type="project" value="UniProtKB-UniRule"/>
</dbReference>
<proteinExistence type="inferred from homology"/>
<evidence type="ECO:0000313" key="15">
    <source>
        <dbReference type="EMBL" id="MCL7748816.1"/>
    </source>
</evidence>
<keyword evidence="9 14" id="KW-0472">Membrane</keyword>
<dbReference type="Pfam" id="PF02537">
    <property type="entry name" value="CRCB"/>
    <property type="match status" value="1"/>
</dbReference>
<keyword evidence="3 14" id="KW-1003">Cell membrane</keyword>
<accession>A0A9X2CV70</accession>
<dbReference type="PANTHER" id="PTHR28259">
    <property type="entry name" value="FLUORIDE EXPORT PROTEIN 1-RELATED"/>
    <property type="match status" value="1"/>
</dbReference>
<evidence type="ECO:0000256" key="13">
    <source>
        <dbReference type="ARBA" id="ARBA00049940"/>
    </source>
</evidence>
<keyword evidence="5 14" id="KW-0479">Metal-binding</keyword>
<evidence type="ECO:0000313" key="16">
    <source>
        <dbReference type="Proteomes" id="UP001139150"/>
    </source>
</evidence>
<feature type="transmembrane region" description="Helical" evidence="14">
    <location>
        <begin position="37"/>
        <end position="58"/>
    </location>
</feature>
<keyword evidence="6 14" id="KW-1133">Transmembrane helix</keyword>
<dbReference type="EMBL" id="JAKRYL010000020">
    <property type="protein sequence ID" value="MCL7748816.1"/>
    <property type="molecule type" value="Genomic_DNA"/>
</dbReference>
<evidence type="ECO:0000256" key="9">
    <source>
        <dbReference type="ARBA" id="ARBA00023136"/>
    </source>
</evidence>
<evidence type="ECO:0000256" key="3">
    <source>
        <dbReference type="ARBA" id="ARBA00022475"/>
    </source>
</evidence>
<keyword evidence="2 14" id="KW-0813">Transport</keyword>
<feature type="binding site" evidence="14">
    <location>
        <position position="79"/>
    </location>
    <ligand>
        <name>Na(+)</name>
        <dbReference type="ChEBI" id="CHEBI:29101"/>
        <note>structural</note>
    </ligand>
</feature>
<comment type="function">
    <text evidence="13 14">Fluoride-specific ion channel. Important for reducing fluoride concentration in the cell, thus reducing its toxicity.</text>
</comment>
<keyword evidence="8 14" id="KW-0406">Ion transport</keyword>
<feature type="transmembrane region" description="Helical" evidence="14">
    <location>
        <begin position="97"/>
        <end position="122"/>
    </location>
</feature>